<proteinExistence type="predicted"/>
<sequence>MNTFNLPRYNPTLQELQILIERNGCFNIEKLEALVHAPAKEMSPEHKVLHLRASWEGVIKQHFGSDDQIIDKLFDTFNKKAVELPIFSQHGEYESLENIFVLLKSKVA</sequence>
<comment type="caution">
    <text evidence="1">The sequence shown here is derived from an EMBL/GenBank/DDBJ whole genome shotgun (WGS) entry which is preliminary data.</text>
</comment>
<protein>
    <submittedName>
        <fullName evidence="1">Loganic acid O-methyltransferase</fullName>
    </submittedName>
</protein>
<organism evidence="1 2">
    <name type="scientific">Camellia lanceoleosa</name>
    <dbReference type="NCBI Taxonomy" id="1840588"/>
    <lineage>
        <taxon>Eukaryota</taxon>
        <taxon>Viridiplantae</taxon>
        <taxon>Streptophyta</taxon>
        <taxon>Embryophyta</taxon>
        <taxon>Tracheophyta</taxon>
        <taxon>Spermatophyta</taxon>
        <taxon>Magnoliopsida</taxon>
        <taxon>eudicotyledons</taxon>
        <taxon>Gunneridae</taxon>
        <taxon>Pentapetalae</taxon>
        <taxon>asterids</taxon>
        <taxon>Ericales</taxon>
        <taxon>Theaceae</taxon>
        <taxon>Camellia</taxon>
    </lineage>
</organism>
<evidence type="ECO:0000313" key="2">
    <source>
        <dbReference type="Proteomes" id="UP001060215"/>
    </source>
</evidence>
<keyword evidence="2" id="KW-1185">Reference proteome</keyword>
<dbReference type="Proteomes" id="UP001060215">
    <property type="component" value="Chromosome 2"/>
</dbReference>
<evidence type="ECO:0000313" key="1">
    <source>
        <dbReference type="EMBL" id="KAI8019931.1"/>
    </source>
</evidence>
<dbReference type="EMBL" id="CM045759">
    <property type="protein sequence ID" value="KAI8019931.1"/>
    <property type="molecule type" value="Genomic_DNA"/>
</dbReference>
<reference evidence="1 2" key="1">
    <citation type="journal article" date="2022" name="Plant J.">
        <title>Chromosome-level genome of Camellia lanceoleosa provides a valuable resource for understanding genome evolution and self-incompatibility.</title>
        <authorList>
            <person name="Gong W."/>
            <person name="Xiao S."/>
            <person name="Wang L."/>
            <person name="Liao Z."/>
            <person name="Chang Y."/>
            <person name="Mo W."/>
            <person name="Hu G."/>
            <person name="Li W."/>
            <person name="Zhao G."/>
            <person name="Zhu H."/>
            <person name="Hu X."/>
            <person name="Ji K."/>
            <person name="Xiang X."/>
            <person name="Song Q."/>
            <person name="Yuan D."/>
            <person name="Jin S."/>
            <person name="Zhang L."/>
        </authorList>
    </citation>
    <scope>NUCLEOTIDE SEQUENCE [LARGE SCALE GENOMIC DNA]</scope>
    <source>
        <strain evidence="1">SQ_2022a</strain>
    </source>
</reference>
<gene>
    <name evidence="1" type="ORF">LOK49_LG04G03247</name>
</gene>
<accession>A0ACC0I6I1</accession>
<name>A0ACC0I6I1_9ERIC</name>